<sequence>MCRFVLRHLSDVVSRRPGNFPGSLLSLQSLGKGIGIAITLAVLGTPAHADETHTLRLSSWGAPTAPQVSEFTAAFKTEVEKASGGRISVQTFPAGSLVNERAVPSAVQSGVVDISLTTMGSWASIVPTAGALNTVFFRPTEKNFDKVIGPGTPLFKALDDDMAQHGTRLLAALYNGPVVVVSKMPLKVPADFKGKTVRVFDRLTAEIVQSLKGAPSTIEVADVYPALQRGAVQAAIGGLEGAIGLKEYEVGKYLLATNGQFGLLMTGYVMNKKSLDALPPDLQKIVLESGYKASRETTIAMIAAYEKELHQMEEHGMTVTTLQPGTPEYQGFTDALASLAKTQEARFPAELVRQVLDAQH</sequence>
<accession>A0ABY8BL35</accession>
<dbReference type="InterPro" id="IPR018389">
    <property type="entry name" value="DctP_fam"/>
</dbReference>
<dbReference type="Pfam" id="PF03480">
    <property type="entry name" value="DctP"/>
    <property type="match status" value="1"/>
</dbReference>
<evidence type="ECO:0000256" key="1">
    <source>
        <dbReference type="ARBA" id="ARBA00022729"/>
    </source>
</evidence>
<proteinExistence type="predicted"/>
<keyword evidence="3" id="KW-1185">Reference proteome</keyword>
<name>A0ABY8BL35_AFICR</name>
<dbReference type="RefSeq" id="WP_275246321.1">
    <property type="nucleotide sequence ID" value="NZ_BAABDX010000001.1"/>
</dbReference>
<organism evidence="2 3">
    <name type="scientific">Afipia carboxydohydrogena</name>
    <name type="common">Pseudomonas carboxydohydrogena</name>
    <dbReference type="NCBI Taxonomy" id="290"/>
    <lineage>
        <taxon>Bacteria</taxon>
        <taxon>Pseudomonadati</taxon>
        <taxon>Pseudomonadota</taxon>
        <taxon>Alphaproteobacteria</taxon>
        <taxon>Hyphomicrobiales</taxon>
        <taxon>Nitrobacteraceae</taxon>
        <taxon>Afipia</taxon>
    </lineage>
</organism>
<dbReference type="NCBIfam" id="NF037995">
    <property type="entry name" value="TRAP_S1"/>
    <property type="match status" value="1"/>
</dbReference>
<dbReference type="InterPro" id="IPR038404">
    <property type="entry name" value="TRAP_DctP_sf"/>
</dbReference>
<dbReference type="EMBL" id="CP113162">
    <property type="protein sequence ID" value="WEF50692.1"/>
    <property type="molecule type" value="Genomic_DNA"/>
</dbReference>
<dbReference type="PANTHER" id="PTHR33376">
    <property type="match status" value="1"/>
</dbReference>
<dbReference type="CDD" id="cd13603">
    <property type="entry name" value="PBP2_TRAP_Siap_TeaA_like"/>
    <property type="match status" value="1"/>
</dbReference>
<evidence type="ECO:0000313" key="2">
    <source>
        <dbReference type="EMBL" id="WEF50692.1"/>
    </source>
</evidence>
<protein>
    <submittedName>
        <fullName evidence="2">TRAP transporter substrate-binding protein</fullName>
    </submittedName>
</protein>
<gene>
    <name evidence="2" type="ORF">AFIC_002240</name>
</gene>
<dbReference type="Proteomes" id="UP001213907">
    <property type="component" value="Chromosome"/>
</dbReference>
<keyword evidence="1" id="KW-0732">Signal</keyword>
<evidence type="ECO:0000313" key="3">
    <source>
        <dbReference type="Proteomes" id="UP001213907"/>
    </source>
</evidence>
<reference evidence="2 3" key="1">
    <citation type="submission" date="2022-11" db="EMBL/GenBank/DDBJ databases">
        <authorList>
            <person name="Siebert D."/>
            <person name="Busche T."/>
            <person name="Saydam E."/>
            <person name="Kalinowski J."/>
            <person name="Ruckert C."/>
            <person name="Blombach B."/>
        </authorList>
    </citation>
    <scope>NUCLEOTIDE SEQUENCE [LARGE SCALE GENOMIC DNA]</scope>
    <source>
        <strain evidence="2 3">DSM 1083</strain>
    </source>
</reference>
<dbReference type="Gene3D" id="3.40.190.170">
    <property type="entry name" value="Bacterial extracellular solute-binding protein, family 7"/>
    <property type="match status" value="1"/>
</dbReference>
<dbReference type="PANTHER" id="PTHR33376:SF15">
    <property type="entry name" value="BLL6794 PROTEIN"/>
    <property type="match status" value="1"/>
</dbReference>